<feature type="transmembrane region" description="Helical" evidence="12">
    <location>
        <begin position="659"/>
        <end position="683"/>
    </location>
</feature>
<dbReference type="InterPro" id="IPR036721">
    <property type="entry name" value="RCK_C_sf"/>
</dbReference>
<sequence>MVELGWEAGVTIATLVVGLIIMAGDWVGPDFVFAGMVGFLTACRVITVNQSTAGFASSGLLTVVVLYVVAEGIGQTGGMEKALNVVLGRTPSVFFAQVRLFIPVMITSAFLNNTPIVALLIPIVIGWCRRQGISPKKLLIPLSYAAVFGGTLTLIGTSTNLVIASLQEKRYAKTQPDEAQFNFFYITPYGAAYAIFGMCYTLMASPFLLPGADTKKHSDLLFVACIKAGSPAVNKTVREAGLKSLERLFLVAVERLGHVTHAVGPDFLLETNDLLYFSGEVKQAKHYAEQFSLELLTHENEQDGGKALPVPEKDIGYLEEGAPPPSTAQLLQATVKKGSDIIGRNIRENGFRDRFNAAVLAVKRGHVHHPGRLGDVVVLAGDVLVMLAESKAVLKEKAFKDTFKEVELLDLTLEKEFLSGMRVTSKFSGIGKTITASGLRGVEGLYLVGIDRVNGESLRVVHPDTTIEEGDLLWFSGSIDNVYFVLKMTGLEHTQAPQINKLKVNILNRQLVQVSVAYESSLVGHTLRQAAFRTKYDAVVLAIHRQGHRLSSDVRDVRLQAGDVLLLDTGSSFPKRYKHDRTFSLIDGVANTSPLKTSRMWIAIGLAAAMIATQIASGAADANPEYINLFTAGILTAGLMLLAGCFNGKQARDSIDWRVYVTIAFAFAMSTALEVSGVAQAIADVFTDISESIGGKAAAFVAIYIATAFLSEIVSNNAAGALMYPIAARLGDAMGVVPSRMSVVVMLGASAGFTLPYSYQTNLMVFAAGDYRFLEFAKFGLPCQLFMVVSTIIIFVLEDTIGVAIAIAALLFAALLAGPLAWIFLPEATKGKLRNWRHRGKAPALPKLAN</sequence>
<evidence type="ECO:0000256" key="6">
    <source>
        <dbReference type="ARBA" id="ARBA00022847"/>
    </source>
</evidence>
<dbReference type="Pfam" id="PF03600">
    <property type="entry name" value="CitMHS"/>
    <property type="match status" value="1"/>
</dbReference>
<dbReference type="EMBL" id="JALJOR010000002">
    <property type="protein sequence ID" value="KAK9823861.1"/>
    <property type="molecule type" value="Genomic_DNA"/>
</dbReference>
<dbReference type="GO" id="GO:0015293">
    <property type="term" value="F:symporter activity"/>
    <property type="evidence" value="ECO:0007669"/>
    <property type="project" value="UniProtKB-KW"/>
</dbReference>
<evidence type="ECO:0000256" key="7">
    <source>
        <dbReference type="ARBA" id="ARBA00022989"/>
    </source>
</evidence>
<dbReference type="PANTHER" id="PTHR43652">
    <property type="entry name" value="BASIC AMINO ACID ANTIPORTER YFCC-RELATED"/>
    <property type="match status" value="1"/>
</dbReference>
<feature type="transmembrane region" description="Helical" evidence="12">
    <location>
        <begin position="31"/>
        <end position="47"/>
    </location>
</feature>
<keyword evidence="2" id="KW-0813">Transport</keyword>
<feature type="transmembrane region" description="Helical" evidence="12">
    <location>
        <begin position="739"/>
        <end position="759"/>
    </location>
</feature>
<name>A0AAW1QQU7_9CHLO</name>
<proteinExistence type="inferred from homology"/>
<evidence type="ECO:0000256" key="11">
    <source>
        <dbReference type="ARBA" id="ARBA00061614"/>
    </source>
</evidence>
<keyword evidence="3" id="KW-1003">Cell membrane</keyword>
<dbReference type="GO" id="GO:0008324">
    <property type="term" value="F:monoatomic cation transmembrane transporter activity"/>
    <property type="evidence" value="ECO:0007669"/>
    <property type="project" value="InterPro"/>
</dbReference>
<dbReference type="SUPFAM" id="SSF116726">
    <property type="entry name" value="TrkA C-terminal domain-like"/>
    <property type="match status" value="4"/>
</dbReference>
<evidence type="ECO:0000256" key="1">
    <source>
        <dbReference type="ARBA" id="ARBA00004651"/>
    </source>
</evidence>
<feature type="transmembrane region" description="Helical" evidence="12">
    <location>
        <begin position="804"/>
        <end position="825"/>
    </location>
</feature>
<dbReference type="FunFam" id="3.30.70.1450:FF:000009">
    <property type="entry name" value="SLC13 family permease"/>
    <property type="match status" value="1"/>
</dbReference>
<keyword evidence="4 12" id="KW-0812">Transmembrane</keyword>
<feature type="transmembrane region" description="Helical" evidence="12">
    <location>
        <begin position="703"/>
        <end position="727"/>
    </location>
</feature>
<keyword evidence="6" id="KW-0769">Symport</keyword>
<comment type="caution">
    <text evidence="14">The sequence shown here is derived from an EMBL/GenBank/DDBJ whole genome shotgun (WGS) entry which is preliminary data.</text>
</comment>
<evidence type="ECO:0000256" key="12">
    <source>
        <dbReference type="SAM" id="Phobius"/>
    </source>
</evidence>
<evidence type="ECO:0000256" key="9">
    <source>
        <dbReference type="ARBA" id="ARBA00023032"/>
    </source>
</evidence>
<reference evidence="14 15" key="1">
    <citation type="journal article" date="2024" name="Nat. Commun.">
        <title>Phylogenomics reveals the evolutionary origins of lichenization in chlorophyte algae.</title>
        <authorList>
            <person name="Puginier C."/>
            <person name="Libourel C."/>
            <person name="Otte J."/>
            <person name="Skaloud P."/>
            <person name="Haon M."/>
            <person name="Grisel S."/>
            <person name="Petersen M."/>
            <person name="Berrin J.G."/>
            <person name="Delaux P.M."/>
            <person name="Dal Grande F."/>
            <person name="Keller J."/>
        </authorList>
    </citation>
    <scope>NUCLEOTIDE SEQUENCE [LARGE SCALE GENOMIC DNA]</scope>
    <source>
        <strain evidence="14 15">SAG 2043</strain>
    </source>
</reference>
<dbReference type="Gene3D" id="3.30.70.1450">
    <property type="entry name" value="Regulator of K+ conductance, C-terminal domain"/>
    <property type="match status" value="4"/>
</dbReference>
<dbReference type="GO" id="GO:0005886">
    <property type="term" value="C:plasma membrane"/>
    <property type="evidence" value="ECO:0007669"/>
    <property type="project" value="UniProtKB-SubCell"/>
</dbReference>
<feature type="transmembrane region" description="Helical" evidence="12">
    <location>
        <begin position="626"/>
        <end position="647"/>
    </location>
</feature>
<dbReference type="Pfam" id="PF02080">
    <property type="entry name" value="TrkA_C"/>
    <property type="match status" value="4"/>
</dbReference>
<keyword evidence="10 12" id="KW-0472">Membrane</keyword>
<comment type="subcellular location">
    <subcellularLocation>
        <location evidence="1">Cell membrane</location>
        <topology evidence="1">Multi-pass membrane protein</topology>
    </subcellularLocation>
</comment>
<keyword evidence="8" id="KW-0346">Stress response</keyword>
<dbReference type="InterPro" id="IPR051679">
    <property type="entry name" value="DASS-Related_Transporters"/>
</dbReference>
<evidence type="ECO:0000256" key="4">
    <source>
        <dbReference type="ARBA" id="ARBA00022692"/>
    </source>
</evidence>
<feature type="domain" description="RCK C-terminal" evidence="13">
    <location>
        <begin position="316"/>
        <end position="402"/>
    </location>
</feature>
<organism evidence="14 15">
    <name type="scientific">[Myrmecia] bisecta</name>
    <dbReference type="NCBI Taxonomy" id="41462"/>
    <lineage>
        <taxon>Eukaryota</taxon>
        <taxon>Viridiplantae</taxon>
        <taxon>Chlorophyta</taxon>
        <taxon>core chlorophytes</taxon>
        <taxon>Trebouxiophyceae</taxon>
        <taxon>Trebouxiales</taxon>
        <taxon>Trebouxiaceae</taxon>
        <taxon>Myrmecia</taxon>
    </lineage>
</organism>
<evidence type="ECO:0000256" key="5">
    <source>
        <dbReference type="ARBA" id="ARBA00022737"/>
    </source>
</evidence>
<feature type="transmembrane region" description="Helical" evidence="12">
    <location>
        <begin position="600"/>
        <end position="620"/>
    </location>
</feature>
<dbReference type="GO" id="GO:0006813">
    <property type="term" value="P:potassium ion transport"/>
    <property type="evidence" value="ECO:0007669"/>
    <property type="project" value="InterPro"/>
</dbReference>
<evidence type="ECO:0000256" key="10">
    <source>
        <dbReference type="ARBA" id="ARBA00023136"/>
    </source>
</evidence>
<feature type="domain" description="RCK C-terminal" evidence="13">
    <location>
        <begin position="406"/>
        <end position="491"/>
    </location>
</feature>
<feature type="domain" description="RCK C-terminal" evidence="13">
    <location>
        <begin position="499"/>
        <end position="583"/>
    </location>
</feature>
<accession>A0AAW1QQU7</accession>
<dbReference type="InterPro" id="IPR004680">
    <property type="entry name" value="Cit_transptr-like_dom"/>
</dbReference>
<keyword evidence="5" id="KW-0677">Repeat</keyword>
<keyword evidence="9" id="KW-0764">Sulfate transport</keyword>
<feature type="transmembrane region" description="Helical" evidence="12">
    <location>
        <begin position="53"/>
        <end position="70"/>
    </location>
</feature>
<keyword evidence="7 12" id="KW-1133">Transmembrane helix</keyword>
<dbReference type="AlphaFoldDB" id="A0AAW1QQU7"/>
<feature type="transmembrane region" description="Helical" evidence="12">
    <location>
        <begin position="139"/>
        <end position="163"/>
    </location>
</feature>
<evidence type="ECO:0000259" key="13">
    <source>
        <dbReference type="PROSITE" id="PS51202"/>
    </source>
</evidence>
<dbReference type="PANTHER" id="PTHR43652:SF9">
    <property type="entry name" value="RCK C-TERMINAL DOMAIN-CONTAINING PROTEIN"/>
    <property type="match status" value="1"/>
</dbReference>
<feature type="transmembrane region" description="Helical" evidence="12">
    <location>
        <begin position="6"/>
        <end position="24"/>
    </location>
</feature>
<protein>
    <recommendedName>
        <fullName evidence="13">RCK C-terminal domain-containing protein</fullName>
    </recommendedName>
</protein>
<evidence type="ECO:0000313" key="15">
    <source>
        <dbReference type="Proteomes" id="UP001489004"/>
    </source>
</evidence>
<evidence type="ECO:0000256" key="3">
    <source>
        <dbReference type="ARBA" id="ARBA00022475"/>
    </source>
</evidence>
<dbReference type="Proteomes" id="UP001489004">
    <property type="component" value="Unassembled WGS sequence"/>
</dbReference>
<feature type="transmembrane region" description="Helical" evidence="12">
    <location>
        <begin position="108"/>
        <end position="127"/>
    </location>
</feature>
<dbReference type="GO" id="GO:0015116">
    <property type="term" value="F:sulfate transmembrane transporter activity"/>
    <property type="evidence" value="ECO:0007669"/>
    <property type="project" value="UniProtKB-ARBA"/>
</dbReference>
<dbReference type="InterPro" id="IPR006037">
    <property type="entry name" value="RCK_C"/>
</dbReference>
<feature type="transmembrane region" description="Helical" evidence="12">
    <location>
        <begin position="779"/>
        <end position="797"/>
    </location>
</feature>
<feature type="transmembrane region" description="Helical" evidence="12">
    <location>
        <begin position="183"/>
        <end position="209"/>
    </location>
</feature>
<dbReference type="PROSITE" id="PS51202">
    <property type="entry name" value="RCK_C"/>
    <property type="match status" value="4"/>
</dbReference>
<evidence type="ECO:0000256" key="8">
    <source>
        <dbReference type="ARBA" id="ARBA00023016"/>
    </source>
</evidence>
<feature type="domain" description="RCK C-terminal" evidence="13">
    <location>
        <begin position="209"/>
        <end position="294"/>
    </location>
</feature>
<gene>
    <name evidence="14" type="ORF">WJX72_005993</name>
</gene>
<evidence type="ECO:0000256" key="2">
    <source>
        <dbReference type="ARBA" id="ARBA00022448"/>
    </source>
</evidence>
<keyword evidence="15" id="KW-1185">Reference proteome</keyword>
<evidence type="ECO:0000313" key="14">
    <source>
        <dbReference type="EMBL" id="KAK9823861.1"/>
    </source>
</evidence>
<comment type="similarity">
    <text evidence="11">Belongs to the divalent anion:Na+ symporter (DASS) superfamily. Na+/sulfate symporter (TC 2.A.47.4) family.</text>
</comment>